<dbReference type="PANTHER" id="PTHR42921:SF1">
    <property type="entry name" value="ACETOACETYL-COA SYNTHETASE"/>
    <property type="match status" value="1"/>
</dbReference>
<gene>
    <name evidence="7" type="ORF">NF556_06550</name>
</gene>
<dbReference type="PROSITE" id="PS00455">
    <property type="entry name" value="AMP_BINDING"/>
    <property type="match status" value="1"/>
</dbReference>
<keyword evidence="4" id="KW-0067">ATP-binding</keyword>
<feature type="domain" description="Acetyl-coenzyme A synthetase N-terminal" evidence="6">
    <location>
        <begin position="20"/>
        <end position="77"/>
    </location>
</feature>
<dbReference type="InterPro" id="IPR032387">
    <property type="entry name" value="ACAS_N"/>
</dbReference>
<evidence type="ECO:0000313" key="7">
    <source>
        <dbReference type="EMBL" id="USQ81300.1"/>
    </source>
</evidence>
<dbReference type="EC" id="6.2.1.16" evidence="7"/>
<dbReference type="InterPro" id="IPR020845">
    <property type="entry name" value="AMP-binding_CS"/>
</dbReference>
<dbReference type="InterPro" id="IPR042099">
    <property type="entry name" value="ANL_N_sf"/>
</dbReference>
<evidence type="ECO:0000259" key="5">
    <source>
        <dbReference type="Pfam" id="PF00501"/>
    </source>
</evidence>
<dbReference type="Pfam" id="PF16177">
    <property type="entry name" value="ACAS_N"/>
    <property type="match status" value="1"/>
</dbReference>
<dbReference type="Proteomes" id="UP001056455">
    <property type="component" value="Chromosome"/>
</dbReference>
<dbReference type="NCBIfam" id="NF002937">
    <property type="entry name" value="PRK03584.1"/>
    <property type="match status" value="1"/>
</dbReference>
<dbReference type="Gene3D" id="3.30.300.30">
    <property type="match status" value="1"/>
</dbReference>
<protein>
    <submittedName>
        <fullName evidence="7">Acetoacetate--CoA ligase</fullName>
        <ecNumber evidence="7">6.2.1.16</ecNumber>
    </submittedName>
</protein>
<keyword evidence="8" id="KW-1185">Reference proteome</keyword>
<evidence type="ECO:0000256" key="2">
    <source>
        <dbReference type="ARBA" id="ARBA00022598"/>
    </source>
</evidence>
<dbReference type="GO" id="GO:0030729">
    <property type="term" value="F:acetoacetate-CoA ligase activity"/>
    <property type="evidence" value="ECO:0007669"/>
    <property type="project" value="UniProtKB-EC"/>
</dbReference>
<evidence type="ECO:0000259" key="6">
    <source>
        <dbReference type="Pfam" id="PF16177"/>
    </source>
</evidence>
<dbReference type="InterPro" id="IPR000873">
    <property type="entry name" value="AMP-dep_synth/lig_dom"/>
</dbReference>
<proteinExistence type="inferred from homology"/>
<dbReference type="InterPro" id="IPR045851">
    <property type="entry name" value="AMP-bd_C_sf"/>
</dbReference>
<dbReference type="EMBL" id="CP099489">
    <property type="protein sequence ID" value="USQ81300.1"/>
    <property type="molecule type" value="Genomic_DNA"/>
</dbReference>
<dbReference type="NCBIfam" id="TIGR01217">
    <property type="entry name" value="ac_ac_CoA_syn"/>
    <property type="match status" value="1"/>
</dbReference>
<evidence type="ECO:0000256" key="3">
    <source>
        <dbReference type="ARBA" id="ARBA00022741"/>
    </source>
</evidence>
<dbReference type="PANTHER" id="PTHR42921">
    <property type="entry name" value="ACETOACETYL-COA SYNTHETASE"/>
    <property type="match status" value="1"/>
</dbReference>
<evidence type="ECO:0000256" key="1">
    <source>
        <dbReference type="ARBA" id="ARBA00006432"/>
    </source>
</evidence>
<reference evidence="7" key="1">
    <citation type="submission" date="2022-06" db="EMBL/GenBank/DDBJ databases">
        <title>Ornithinimicrobium HY1793.</title>
        <authorList>
            <person name="Huang Y."/>
        </authorList>
    </citation>
    <scope>NUCLEOTIDE SEQUENCE</scope>
    <source>
        <strain evidence="7">HY1793</strain>
    </source>
</reference>
<dbReference type="SUPFAM" id="SSF56801">
    <property type="entry name" value="Acetyl-CoA synthetase-like"/>
    <property type="match status" value="1"/>
</dbReference>
<keyword evidence="3" id="KW-0547">Nucleotide-binding</keyword>
<keyword evidence="2 7" id="KW-0436">Ligase</keyword>
<organism evidence="7 8">
    <name type="scientific">Ornithinimicrobium faecis</name>
    <dbReference type="NCBI Taxonomy" id="2934158"/>
    <lineage>
        <taxon>Bacteria</taxon>
        <taxon>Bacillati</taxon>
        <taxon>Actinomycetota</taxon>
        <taxon>Actinomycetes</taxon>
        <taxon>Micrococcales</taxon>
        <taxon>Ornithinimicrobiaceae</taxon>
        <taxon>Ornithinimicrobium</taxon>
    </lineage>
</organism>
<evidence type="ECO:0000313" key="8">
    <source>
        <dbReference type="Proteomes" id="UP001056455"/>
    </source>
</evidence>
<dbReference type="Gene3D" id="3.40.50.12780">
    <property type="entry name" value="N-terminal domain of ligase-like"/>
    <property type="match status" value="1"/>
</dbReference>
<sequence>MTATHLHQFMEVNGFGGLPYETLHRWSVAKPDEFWSALWEFAEIVGEPGNVSFVRDRERPMTGSRFFPEASLNLAENLLRGDDDEPAVVEVDETGESSTLTHAELRREVGRAQRVLLGLGVKPGDRVAAIVPNNAAALAYTLGALSIGAIWTSCAPEFGAAGVLDRFGQVDPSVLVLAPDYLYNGRRHDLVAKGLDVAESLPGLRHVLVLGAAPEVDAPAGMELHATDTMTNVGDEPPSFVRLPFDHPAFIVYTSGTTGLPKSIVHRAGGILVNLLKEHLLHSDVRTGDRMMYFTNTAWMMYHWSIAALGCGASVVLYDGAAIPRNDPGVLWRLIDELDVTHFGTSPKYLSMMDQLGVVPSADLALEGLRVILSAGAPLTNDNFTWVYGKAKSDVQLASISGGTEILGCFVLGNPMAPVRSGEIQVPGLGLAVGVLDERRAPVVGQPGDLVCTEPFPSMPLTFWGEGGDERYRQAYFDVQPEIWHHGDLAEVQVSGGMVISGRTDTTLKPGGVRIGTSEIYRVVEAVPGVTDSLVIGYPTADDMEIWLFVVSDGEAVNPDVLRAALRKEASPRHVPARIFTVNDIPYNLAGKKVEGAALKTVTGQAVKNRDSLRNPECLDRFRLENLMDLQGAS</sequence>
<evidence type="ECO:0000256" key="4">
    <source>
        <dbReference type="ARBA" id="ARBA00022840"/>
    </source>
</evidence>
<feature type="domain" description="AMP-dependent synthetase/ligase" evidence="5">
    <location>
        <begin position="83"/>
        <end position="455"/>
    </location>
</feature>
<dbReference type="InterPro" id="IPR005914">
    <property type="entry name" value="Acac_CoA_synth"/>
</dbReference>
<name>A0ABY4YXX3_9MICO</name>
<comment type="similarity">
    <text evidence="1">Belongs to the ATP-dependent AMP-binding enzyme family.</text>
</comment>
<accession>A0ABY4YXX3</accession>
<dbReference type="Pfam" id="PF00501">
    <property type="entry name" value="AMP-binding"/>
    <property type="match status" value="1"/>
</dbReference>